<dbReference type="SUPFAM" id="SSF143880">
    <property type="entry name" value="NE0471 N-terminal domain-like"/>
    <property type="match status" value="1"/>
</dbReference>
<dbReference type="Pfam" id="PF10387">
    <property type="entry name" value="DUF2442"/>
    <property type="match status" value="1"/>
</dbReference>
<accession>A0A6B0YY28</accession>
<proteinExistence type="predicted"/>
<organism evidence="1">
    <name type="scientific">Caldilineaceae bacterium SB0664_bin_27</name>
    <dbReference type="NCBI Taxonomy" id="2605260"/>
    <lineage>
        <taxon>Bacteria</taxon>
        <taxon>Bacillati</taxon>
        <taxon>Chloroflexota</taxon>
        <taxon>Caldilineae</taxon>
        <taxon>Caldilineales</taxon>
        <taxon>Caldilineaceae</taxon>
    </lineage>
</organism>
<sequence length="113" mass="12918">MTGDWILGNMTTQPELPLYQVGYDFPWITEVTPLSHYRIRLQYSDGVTGEIDLSDCSTMEIFSEWQTPGVFEKVKIGEYGEVWWSDIASLCPDSLYLELTGKEFEEVSSPHSV</sequence>
<dbReference type="InterPro" id="IPR018841">
    <property type="entry name" value="DUF2442"/>
</dbReference>
<dbReference type="AlphaFoldDB" id="A0A6B0YY28"/>
<dbReference type="Gene3D" id="3.30.2020.10">
    <property type="entry name" value="NE0471-like N-terminal domain"/>
    <property type="match status" value="1"/>
</dbReference>
<dbReference type="EMBL" id="VXRG01000158">
    <property type="protein sequence ID" value="MXY95537.1"/>
    <property type="molecule type" value="Genomic_DNA"/>
</dbReference>
<reference evidence="1" key="1">
    <citation type="submission" date="2019-09" db="EMBL/GenBank/DDBJ databases">
        <title>Characterisation of the sponge microbiome using genome-centric metagenomics.</title>
        <authorList>
            <person name="Engelberts J.P."/>
            <person name="Robbins S.J."/>
            <person name="De Goeij J.M."/>
            <person name="Aranda M."/>
            <person name="Bell S.C."/>
            <person name="Webster N.S."/>
        </authorList>
    </citation>
    <scope>NUCLEOTIDE SEQUENCE</scope>
    <source>
        <strain evidence="1">SB0664_bin_27</strain>
    </source>
</reference>
<evidence type="ECO:0000313" key="1">
    <source>
        <dbReference type="EMBL" id="MXY95537.1"/>
    </source>
</evidence>
<comment type="caution">
    <text evidence="1">The sequence shown here is derived from an EMBL/GenBank/DDBJ whole genome shotgun (WGS) entry which is preliminary data.</text>
</comment>
<dbReference type="InterPro" id="IPR036782">
    <property type="entry name" value="NE0471-like_N"/>
</dbReference>
<name>A0A6B0YY28_9CHLR</name>
<protein>
    <submittedName>
        <fullName evidence="1">DUF2442 domain-containing protein</fullName>
    </submittedName>
</protein>
<gene>
    <name evidence="1" type="ORF">F4Y42_19040</name>
</gene>